<evidence type="ECO:0000313" key="4">
    <source>
        <dbReference type="Proteomes" id="UP000676336"/>
    </source>
</evidence>
<dbReference type="EMBL" id="CAJOBI010353528">
    <property type="protein sequence ID" value="CAF5222641.1"/>
    <property type="molecule type" value="Genomic_DNA"/>
</dbReference>
<protein>
    <recommendedName>
        <fullName evidence="2">EGF-like domain-containing protein</fullName>
    </recommendedName>
</protein>
<reference evidence="3" key="1">
    <citation type="submission" date="2021-02" db="EMBL/GenBank/DDBJ databases">
        <authorList>
            <person name="Nowell W R."/>
        </authorList>
    </citation>
    <scope>NUCLEOTIDE SEQUENCE</scope>
</reference>
<dbReference type="PROSITE" id="PS50026">
    <property type="entry name" value="EGF_3"/>
    <property type="match status" value="1"/>
</dbReference>
<proteinExistence type="predicted"/>
<dbReference type="SMART" id="SM00181">
    <property type="entry name" value="EGF"/>
    <property type="match status" value="1"/>
</dbReference>
<feature type="non-terminal residue" evidence="3">
    <location>
        <position position="59"/>
    </location>
</feature>
<dbReference type="InterPro" id="IPR000742">
    <property type="entry name" value="EGF"/>
</dbReference>
<dbReference type="Proteomes" id="UP000676336">
    <property type="component" value="Unassembled WGS sequence"/>
</dbReference>
<keyword evidence="1" id="KW-1015">Disulfide bond</keyword>
<dbReference type="SUPFAM" id="SSF57196">
    <property type="entry name" value="EGF/Laminin"/>
    <property type="match status" value="1"/>
</dbReference>
<keyword evidence="1" id="KW-0245">EGF-like domain</keyword>
<dbReference type="CDD" id="cd00054">
    <property type="entry name" value="EGF_CA"/>
    <property type="match status" value="1"/>
</dbReference>
<feature type="domain" description="EGF-like" evidence="2">
    <location>
        <begin position="10"/>
        <end position="56"/>
    </location>
</feature>
<comment type="caution">
    <text evidence="1">Lacks conserved residue(s) required for the propagation of feature annotation.</text>
</comment>
<sequence>MNSYGPRCFIDRLCQMKIGRNPCQNGGTCLTKYQHYNLIDAYICQCPKSYFGPICQYRS</sequence>
<evidence type="ECO:0000259" key="2">
    <source>
        <dbReference type="PROSITE" id="PS50026"/>
    </source>
</evidence>
<dbReference type="Gene3D" id="2.10.25.10">
    <property type="entry name" value="Laminin"/>
    <property type="match status" value="1"/>
</dbReference>
<dbReference type="Pfam" id="PF00008">
    <property type="entry name" value="EGF"/>
    <property type="match status" value="1"/>
</dbReference>
<gene>
    <name evidence="3" type="ORF">SMN809_LOCUS82937</name>
</gene>
<evidence type="ECO:0000256" key="1">
    <source>
        <dbReference type="PROSITE-ProRule" id="PRU00076"/>
    </source>
</evidence>
<accession>A0A8S3JSM4</accession>
<comment type="caution">
    <text evidence="3">The sequence shown here is derived from an EMBL/GenBank/DDBJ whole genome shotgun (WGS) entry which is preliminary data.</text>
</comment>
<organism evidence="3 4">
    <name type="scientific">Rotaria magnacalcarata</name>
    <dbReference type="NCBI Taxonomy" id="392030"/>
    <lineage>
        <taxon>Eukaryota</taxon>
        <taxon>Metazoa</taxon>
        <taxon>Spiralia</taxon>
        <taxon>Gnathifera</taxon>
        <taxon>Rotifera</taxon>
        <taxon>Eurotatoria</taxon>
        <taxon>Bdelloidea</taxon>
        <taxon>Philodinida</taxon>
        <taxon>Philodinidae</taxon>
        <taxon>Rotaria</taxon>
    </lineage>
</organism>
<dbReference type="PROSITE" id="PS00022">
    <property type="entry name" value="EGF_1"/>
    <property type="match status" value="1"/>
</dbReference>
<evidence type="ECO:0000313" key="3">
    <source>
        <dbReference type="EMBL" id="CAF5222641.1"/>
    </source>
</evidence>
<name>A0A8S3JSM4_9BILA</name>
<dbReference type="AlphaFoldDB" id="A0A8S3JSM4"/>
<feature type="disulfide bond" evidence="1">
    <location>
        <begin position="46"/>
        <end position="55"/>
    </location>
</feature>